<name>A0A0E9W965_ANGAN</name>
<reference evidence="1" key="1">
    <citation type="submission" date="2014-11" db="EMBL/GenBank/DDBJ databases">
        <authorList>
            <person name="Amaro Gonzalez C."/>
        </authorList>
    </citation>
    <scope>NUCLEOTIDE SEQUENCE</scope>
</reference>
<accession>A0A0E9W965</accession>
<dbReference type="AlphaFoldDB" id="A0A0E9W965"/>
<reference evidence="1" key="2">
    <citation type="journal article" date="2015" name="Fish Shellfish Immunol.">
        <title>Early steps in the European eel (Anguilla anguilla)-Vibrio vulnificus interaction in the gills: Role of the RtxA13 toxin.</title>
        <authorList>
            <person name="Callol A."/>
            <person name="Pajuelo D."/>
            <person name="Ebbesson L."/>
            <person name="Teles M."/>
            <person name="MacKenzie S."/>
            <person name="Amaro C."/>
        </authorList>
    </citation>
    <scope>NUCLEOTIDE SEQUENCE</scope>
</reference>
<sequence>MGGGDPMIHRSIDQCLKYHSMLLPSSVAVSFLVPRGIV</sequence>
<organism evidence="1">
    <name type="scientific">Anguilla anguilla</name>
    <name type="common">European freshwater eel</name>
    <name type="synonym">Muraena anguilla</name>
    <dbReference type="NCBI Taxonomy" id="7936"/>
    <lineage>
        <taxon>Eukaryota</taxon>
        <taxon>Metazoa</taxon>
        <taxon>Chordata</taxon>
        <taxon>Craniata</taxon>
        <taxon>Vertebrata</taxon>
        <taxon>Euteleostomi</taxon>
        <taxon>Actinopterygii</taxon>
        <taxon>Neopterygii</taxon>
        <taxon>Teleostei</taxon>
        <taxon>Anguilliformes</taxon>
        <taxon>Anguillidae</taxon>
        <taxon>Anguilla</taxon>
    </lineage>
</organism>
<evidence type="ECO:0000313" key="1">
    <source>
        <dbReference type="EMBL" id="JAH86033.1"/>
    </source>
</evidence>
<protein>
    <submittedName>
        <fullName evidence="1">Uncharacterized protein</fullName>
    </submittedName>
</protein>
<dbReference type="EMBL" id="GBXM01022544">
    <property type="protein sequence ID" value="JAH86033.1"/>
    <property type="molecule type" value="Transcribed_RNA"/>
</dbReference>
<proteinExistence type="predicted"/>